<comment type="caution">
    <text evidence="1">The sequence shown here is derived from an EMBL/GenBank/DDBJ whole genome shotgun (WGS) entry which is preliminary data.</text>
</comment>
<keyword evidence="2" id="KW-1185">Reference proteome</keyword>
<dbReference type="EMBL" id="CM042010">
    <property type="protein sequence ID" value="KAI3778795.1"/>
    <property type="molecule type" value="Genomic_DNA"/>
</dbReference>
<accession>A0ACB9G6V9</accession>
<name>A0ACB9G6V9_CICIN</name>
<reference evidence="1 2" key="2">
    <citation type="journal article" date="2022" name="Mol. Ecol. Resour.">
        <title>The genomes of chicory, endive, great burdock and yacon provide insights into Asteraceae paleo-polyploidization history and plant inulin production.</title>
        <authorList>
            <person name="Fan W."/>
            <person name="Wang S."/>
            <person name="Wang H."/>
            <person name="Wang A."/>
            <person name="Jiang F."/>
            <person name="Liu H."/>
            <person name="Zhao H."/>
            <person name="Xu D."/>
            <person name="Zhang Y."/>
        </authorList>
    </citation>
    <scope>NUCLEOTIDE SEQUENCE [LARGE SCALE GENOMIC DNA]</scope>
    <source>
        <strain evidence="2">cv. Punajuju</strain>
        <tissue evidence="1">Leaves</tissue>
    </source>
</reference>
<evidence type="ECO:0000313" key="1">
    <source>
        <dbReference type="EMBL" id="KAI3778795.1"/>
    </source>
</evidence>
<protein>
    <submittedName>
        <fullName evidence="1">Uncharacterized protein</fullName>
    </submittedName>
</protein>
<reference evidence="2" key="1">
    <citation type="journal article" date="2022" name="Mol. Ecol. Resour.">
        <title>The genomes of chicory, endive, great burdock and yacon provide insights into Asteraceae palaeo-polyploidization history and plant inulin production.</title>
        <authorList>
            <person name="Fan W."/>
            <person name="Wang S."/>
            <person name="Wang H."/>
            <person name="Wang A."/>
            <person name="Jiang F."/>
            <person name="Liu H."/>
            <person name="Zhao H."/>
            <person name="Xu D."/>
            <person name="Zhang Y."/>
        </authorList>
    </citation>
    <scope>NUCLEOTIDE SEQUENCE [LARGE SCALE GENOMIC DNA]</scope>
    <source>
        <strain evidence="2">cv. Punajuju</strain>
    </source>
</reference>
<organism evidence="1 2">
    <name type="scientific">Cichorium intybus</name>
    <name type="common">Chicory</name>
    <dbReference type="NCBI Taxonomy" id="13427"/>
    <lineage>
        <taxon>Eukaryota</taxon>
        <taxon>Viridiplantae</taxon>
        <taxon>Streptophyta</taxon>
        <taxon>Embryophyta</taxon>
        <taxon>Tracheophyta</taxon>
        <taxon>Spermatophyta</taxon>
        <taxon>Magnoliopsida</taxon>
        <taxon>eudicotyledons</taxon>
        <taxon>Gunneridae</taxon>
        <taxon>Pentapetalae</taxon>
        <taxon>asterids</taxon>
        <taxon>campanulids</taxon>
        <taxon>Asterales</taxon>
        <taxon>Asteraceae</taxon>
        <taxon>Cichorioideae</taxon>
        <taxon>Cichorieae</taxon>
        <taxon>Cichoriinae</taxon>
        <taxon>Cichorium</taxon>
    </lineage>
</organism>
<proteinExistence type="predicted"/>
<evidence type="ECO:0000313" key="2">
    <source>
        <dbReference type="Proteomes" id="UP001055811"/>
    </source>
</evidence>
<dbReference type="Proteomes" id="UP001055811">
    <property type="component" value="Linkage Group LG02"/>
</dbReference>
<gene>
    <name evidence="1" type="ORF">L2E82_08180</name>
</gene>
<sequence length="466" mass="52424">MVVKGEGFSVNVITTEVVASKQPWHDHWLPFTNLDLLVPPFDVGSFFCYKKYQERDDTTTIIDALKTSLSQALALFYPLAGEIVSNIAGEPEIHCNNKGVDFTQATADVELRELNFYNPDESIEGKLVPKRHHGVLAIQVTMLKCGGMVIACMFDHRVADGYSANMFVSSWADLTRSHPPSFLPSFRRSILNARRPCVYSTSVANVFLPLSHLPSLHTDPKSESQLNQDSLINRIYYVEGDQLKRLQLLASENGSRRSKLESFTSFLWKITASFLEDSGRLGHMCNIAVAVDGRRRLSDGEGQERGKLMAAHFGNVLSIPFGGIRSKDLEEMPLSLVANEVHKFLRSAATKEHFTELIDWVEDQRPTPLISRPFAGTEKAVSIMVSSGQRFSIMDKMDFGWGKLVFGSCHVPSARKDCYVMTMASPMNDDDWIVYMHLPTKHLNYIEARAGHLLKPLTADYFKFYD</sequence>